<keyword evidence="1" id="KW-0812">Transmembrane</keyword>
<accession>A0ABY6J8J8</accession>
<evidence type="ECO:0000313" key="3">
    <source>
        <dbReference type="Proteomes" id="UP001156318"/>
    </source>
</evidence>
<dbReference type="Proteomes" id="UP001156318">
    <property type="component" value="Chromosome"/>
</dbReference>
<keyword evidence="3" id="KW-1185">Reference proteome</keyword>
<evidence type="ECO:0000256" key="1">
    <source>
        <dbReference type="SAM" id="Phobius"/>
    </source>
</evidence>
<feature type="transmembrane region" description="Helical" evidence="1">
    <location>
        <begin position="30"/>
        <end position="48"/>
    </location>
</feature>
<feature type="transmembrane region" description="Helical" evidence="1">
    <location>
        <begin position="137"/>
        <end position="160"/>
    </location>
</feature>
<keyword evidence="1" id="KW-1133">Transmembrane helix</keyword>
<reference evidence="2 3" key="1">
    <citation type="submission" date="2021-05" db="EMBL/GenBank/DDBJ databases">
        <title>Isolation, identification, and the growth promoting effects of Pantoea dispersa strain YSD J2 from the aboveground leaves of Cyperus esculentus L.Var. Sativus.</title>
        <authorList>
            <person name="Wang S."/>
            <person name="Tang X.M."/>
            <person name="Huang Y.N."/>
        </authorList>
    </citation>
    <scope>NUCLEOTIDE SEQUENCE [LARGE SCALE GENOMIC DNA]</scope>
    <source>
        <strain evidence="3">YSD YN2</strain>
    </source>
</reference>
<protein>
    <submittedName>
        <fullName evidence="2">Uncharacterized protein</fullName>
    </submittedName>
</protein>
<dbReference type="RefSeq" id="WP_264384029.1">
    <property type="nucleotide sequence ID" value="NZ_CP074352.1"/>
</dbReference>
<feature type="transmembrane region" description="Helical" evidence="1">
    <location>
        <begin position="166"/>
        <end position="184"/>
    </location>
</feature>
<name>A0ABY6J8J8_9ENTR</name>
<gene>
    <name evidence="2" type="ORF">KFZ77_09745</name>
</gene>
<sequence length="205" mass="23637">MSSSKEFLLSVYERCNEHLKDQSTKRDQAIAFYLVVLSFYFGSYGSISKILNSVYSPLVFNFVMILVSGMTIRTLSGLRSWHMQYTNSVLFLNNIIMREVFDPAQIKAEAQAFYKKVNDKLQAKPLRELFEGIENRVILGMTLISGLPAAMLVKEVLAMLKFSHKELAFIFEIFAFLIYVLYYLRSTIIVIRSSGKYQTWIVNFG</sequence>
<proteinExistence type="predicted"/>
<dbReference type="EMBL" id="CP074352">
    <property type="protein sequence ID" value="UYU30187.1"/>
    <property type="molecule type" value="Genomic_DNA"/>
</dbReference>
<feature type="transmembrane region" description="Helical" evidence="1">
    <location>
        <begin position="54"/>
        <end position="75"/>
    </location>
</feature>
<organism evidence="2 3">
    <name type="scientific">Siccibacter colletis</name>
    <dbReference type="NCBI Taxonomy" id="1505757"/>
    <lineage>
        <taxon>Bacteria</taxon>
        <taxon>Pseudomonadati</taxon>
        <taxon>Pseudomonadota</taxon>
        <taxon>Gammaproteobacteria</taxon>
        <taxon>Enterobacterales</taxon>
        <taxon>Enterobacteriaceae</taxon>
        <taxon>Siccibacter</taxon>
    </lineage>
</organism>
<evidence type="ECO:0000313" key="2">
    <source>
        <dbReference type="EMBL" id="UYU30187.1"/>
    </source>
</evidence>
<keyword evidence="1" id="KW-0472">Membrane</keyword>